<comment type="caution">
    <text evidence="8">The sequence shown here is derived from an EMBL/GenBank/DDBJ whole genome shotgun (WGS) entry which is preliminary data.</text>
</comment>
<dbReference type="FunFam" id="3.30.160.60:FF:000340">
    <property type="entry name" value="zinc finger protein 473 isoform X1"/>
    <property type="match status" value="1"/>
</dbReference>
<dbReference type="InterPro" id="IPR013087">
    <property type="entry name" value="Znf_C2H2_type"/>
</dbReference>
<protein>
    <recommendedName>
        <fullName evidence="7">C2H2-type domain-containing protein</fullName>
    </recommendedName>
</protein>
<evidence type="ECO:0000256" key="6">
    <source>
        <dbReference type="SAM" id="MobiDB-lite"/>
    </source>
</evidence>
<feature type="region of interest" description="Disordered" evidence="6">
    <location>
        <begin position="230"/>
        <end position="254"/>
    </location>
</feature>
<dbReference type="SMART" id="SM00355">
    <property type="entry name" value="ZnF_C2H2"/>
    <property type="match status" value="5"/>
</dbReference>
<dbReference type="AlphaFoldDB" id="A0A3M6UMP4"/>
<feature type="domain" description="C2H2-type" evidence="7">
    <location>
        <begin position="277"/>
        <end position="300"/>
    </location>
</feature>
<keyword evidence="2" id="KW-0677">Repeat</keyword>
<evidence type="ECO:0000256" key="1">
    <source>
        <dbReference type="ARBA" id="ARBA00022723"/>
    </source>
</evidence>
<feature type="domain" description="C2H2-type" evidence="7">
    <location>
        <begin position="327"/>
        <end position="354"/>
    </location>
</feature>
<reference evidence="8 9" key="1">
    <citation type="journal article" date="2018" name="Sci. Rep.">
        <title>Comparative analysis of the Pocillopora damicornis genome highlights role of immune system in coral evolution.</title>
        <authorList>
            <person name="Cunning R."/>
            <person name="Bay R.A."/>
            <person name="Gillette P."/>
            <person name="Baker A.C."/>
            <person name="Traylor-Knowles N."/>
        </authorList>
    </citation>
    <scope>NUCLEOTIDE SEQUENCE [LARGE SCALE GENOMIC DNA]</scope>
    <source>
        <strain evidence="8">RSMAS</strain>
        <tissue evidence="8">Whole animal</tissue>
    </source>
</reference>
<dbReference type="Pfam" id="PF13912">
    <property type="entry name" value="zf-C2H2_6"/>
    <property type="match status" value="2"/>
</dbReference>
<evidence type="ECO:0000256" key="2">
    <source>
        <dbReference type="ARBA" id="ARBA00022737"/>
    </source>
</evidence>
<dbReference type="OrthoDB" id="40579at2759"/>
<dbReference type="PANTHER" id="PTHR24408">
    <property type="entry name" value="ZINC FINGER PROTEIN"/>
    <property type="match status" value="1"/>
</dbReference>
<evidence type="ECO:0000313" key="8">
    <source>
        <dbReference type="EMBL" id="RMX54963.1"/>
    </source>
</evidence>
<feature type="domain" description="C2H2-type" evidence="7">
    <location>
        <begin position="299"/>
        <end position="326"/>
    </location>
</feature>
<dbReference type="InterPro" id="IPR036236">
    <property type="entry name" value="Znf_C2H2_sf"/>
</dbReference>
<keyword evidence="1" id="KW-0479">Metal-binding</keyword>
<evidence type="ECO:0000256" key="4">
    <source>
        <dbReference type="ARBA" id="ARBA00022833"/>
    </source>
</evidence>
<dbReference type="GO" id="GO:0000981">
    <property type="term" value="F:DNA-binding transcription factor activity, RNA polymerase II-specific"/>
    <property type="evidence" value="ECO:0007669"/>
    <property type="project" value="TreeGrafter"/>
</dbReference>
<sequence>MQTEGEMLTEDCISGVKCGLRFKTTRIPGKTSRVSWDRGRVCREGLAIIVTAIDVSNFTSSDENSTLCQHVEWYVAHTNQIAAFGYVSHTNQISALGVLSLIRDCNISLVREFKSKKCAYKHYAVVHKNEISSSGKSYSCSQCKKVFIDLAGVETTIRPTEPVQQSDAGENFGLVSDSSHANVSSTGVKYFKCDVCSTWNNSNQVGLKLSHHSSHPKIKVKKRQFSEKTFKGEEFSGQSSADKPSFLPNKKDFSNKCSKQPKVVRTQISLNNEKQKINCHICNKQFKKESLLVSHLKTHTCGKCGDVFENEDNLRMHRKTHRDEKCFKCDFCEKKFKDKGHCNRHMWIHAESKPHNCSECRKSFADISQLQRHKKCHLEKRFHCNDCVFILIVLA</sequence>
<dbReference type="GO" id="GO:0005634">
    <property type="term" value="C:nucleus"/>
    <property type="evidence" value="ECO:0007669"/>
    <property type="project" value="TreeGrafter"/>
</dbReference>
<dbReference type="STRING" id="46731.A0A3M6UMP4"/>
<evidence type="ECO:0000313" key="9">
    <source>
        <dbReference type="Proteomes" id="UP000275408"/>
    </source>
</evidence>
<dbReference type="GO" id="GO:0043565">
    <property type="term" value="F:sequence-specific DNA binding"/>
    <property type="evidence" value="ECO:0007669"/>
    <property type="project" value="TreeGrafter"/>
</dbReference>
<evidence type="ECO:0000256" key="3">
    <source>
        <dbReference type="ARBA" id="ARBA00022771"/>
    </source>
</evidence>
<dbReference type="Gene3D" id="3.30.160.60">
    <property type="entry name" value="Classic Zinc Finger"/>
    <property type="match status" value="3"/>
</dbReference>
<proteinExistence type="predicted"/>
<dbReference type="PROSITE" id="PS50157">
    <property type="entry name" value="ZINC_FINGER_C2H2_2"/>
    <property type="match status" value="4"/>
</dbReference>
<dbReference type="EMBL" id="RCHS01001150">
    <property type="protein sequence ID" value="RMX54963.1"/>
    <property type="molecule type" value="Genomic_DNA"/>
</dbReference>
<dbReference type="Proteomes" id="UP000275408">
    <property type="component" value="Unassembled WGS sequence"/>
</dbReference>
<dbReference type="PROSITE" id="PS00028">
    <property type="entry name" value="ZINC_FINGER_C2H2_1"/>
    <property type="match status" value="4"/>
</dbReference>
<dbReference type="GO" id="GO:0008270">
    <property type="term" value="F:zinc ion binding"/>
    <property type="evidence" value="ECO:0007669"/>
    <property type="project" value="UniProtKB-KW"/>
</dbReference>
<gene>
    <name evidence="8" type="ORF">pdam_00012715</name>
</gene>
<dbReference type="PANTHER" id="PTHR24408:SF58">
    <property type="entry name" value="TRANSCRIPTION FACTOR (TFIIIA), PUTATIVE (AFU_ORTHOLOGUE AFUA_1G05150)-RELATED"/>
    <property type="match status" value="1"/>
</dbReference>
<feature type="domain" description="C2H2-type" evidence="7">
    <location>
        <begin position="355"/>
        <end position="382"/>
    </location>
</feature>
<accession>A0A3M6UMP4</accession>
<keyword evidence="4" id="KW-0862">Zinc</keyword>
<name>A0A3M6UMP4_POCDA</name>
<organism evidence="8 9">
    <name type="scientific">Pocillopora damicornis</name>
    <name type="common">Cauliflower coral</name>
    <name type="synonym">Millepora damicornis</name>
    <dbReference type="NCBI Taxonomy" id="46731"/>
    <lineage>
        <taxon>Eukaryota</taxon>
        <taxon>Metazoa</taxon>
        <taxon>Cnidaria</taxon>
        <taxon>Anthozoa</taxon>
        <taxon>Hexacorallia</taxon>
        <taxon>Scleractinia</taxon>
        <taxon>Astrocoeniina</taxon>
        <taxon>Pocilloporidae</taxon>
        <taxon>Pocillopora</taxon>
    </lineage>
</organism>
<dbReference type="SUPFAM" id="SSF57667">
    <property type="entry name" value="beta-beta-alpha zinc fingers"/>
    <property type="match status" value="2"/>
</dbReference>
<keyword evidence="9" id="KW-1185">Reference proteome</keyword>
<evidence type="ECO:0000259" key="7">
    <source>
        <dbReference type="PROSITE" id="PS50157"/>
    </source>
</evidence>
<evidence type="ECO:0000256" key="5">
    <source>
        <dbReference type="PROSITE-ProRule" id="PRU00042"/>
    </source>
</evidence>
<keyword evidence="3 5" id="KW-0863">Zinc-finger</keyword>
<dbReference type="FunFam" id="3.30.160.60:FF:000100">
    <property type="entry name" value="Zinc finger 45-like"/>
    <property type="match status" value="1"/>
</dbReference>